<reference evidence="11" key="1">
    <citation type="submission" date="2023-09" db="UniProtKB">
        <authorList>
            <consortium name="Ensembl"/>
        </authorList>
    </citation>
    <scope>IDENTIFICATION</scope>
</reference>
<keyword evidence="7" id="KW-0206">Cytoskeleton</keyword>
<comment type="subcellular location">
    <subcellularLocation>
        <location evidence="1">Cytoplasm</location>
        <location evidence="1">Cytoskeleton</location>
        <location evidence="1">Flagellum axoneme</location>
    </subcellularLocation>
</comment>
<dbReference type="AlphaFoldDB" id="A0A3B4ZTH1"/>
<evidence type="ECO:0000256" key="8">
    <source>
        <dbReference type="ARBA" id="ARBA00023273"/>
    </source>
</evidence>
<protein>
    <submittedName>
        <fullName evidence="11">RIB43A-like with coiled-coils protein 2</fullName>
    </submittedName>
</protein>
<organism evidence="11">
    <name type="scientific">Stegastes partitus</name>
    <name type="common">bicolor damselfish</name>
    <dbReference type="NCBI Taxonomy" id="144197"/>
    <lineage>
        <taxon>Eukaryota</taxon>
        <taxon>Metazoa</taxon>
        <taxon>Chordata</taxon>
        <taxon>Craniata</taxon>
        <taxon>Vertebrata</taxon>
        <taxon>Euteleostomi</taxon>
        <taxon>Actinopterygii</taxon>
        <taxon>Neopterygii</taxon>
        <taxon>Teleostei</taxon>
        <taxon>Neoteleostei</taxon>
        <taxon>Acanthomorphata</taxon>
        <taxon>Ovalentaria</taxon>
        <taxon>Pomacentridae</taxon>
        <taxon>Stegastes</taxon>
    </lineage>
</organism>
<keyword evidence="6" id="KW-0969">Cilium</keyword>
<proteinExistence type="inferred from homology"/>
<dbReference type="Ensembl" id="ENSSPAT00000009649.1">
    <property type="protein sequence ID" value="ENSSPAP00000009484.1"/>
    <property type="gene ID" value="ENSSPAG00000007196.1"/>
</dbReference>
<evidence type="ECO:0000256" key="3">
    <source>
        <dbReference type="ARBA" id="ARBA00022490"/>
    </source>
</evidence>
<evidence type="ECO:0000313" key="11">
    <source>
        <dbReference type="Ensembl" id="ENSSPAP00000009484.1"/>
    </source>
</evidence>
<dbReference type="STRING" id="144197.ENSSPAP00000009484"/>
<keyword evidence="5" id="KW-0175">Coiled coil</keyword>
<name>A0A3B4ZTH1_9TELE</name>
<evidence type="ECO:0000256" key="7">
    <source>
        <dbReference type="ARBA" id="ARBA00023212"/>
    </source>
</evidence>
<dbReference type="Pfam" id="PF05914">
    <property type="entry name" value="RIB43A"/>
    <property type="match status" value="2"/>
</dbReference>
<evidence type="ECO:0000256" key="6">
    <source>
        <dbReference type="ARBA" id="ARBA00023069"/>
    </source>
</evidence>
<dbReference type="PANTHER" id="PTHR14517:SF10">
    <property type="entry name" value="RIB43A-LIKE WITH COILED-COILS PROTEIN 2"/>
    <property type="match status" value="1"/>
</dbReference>
<comment type="similarity">
    <text evidence="2">Belongs to the RIB43A family.</text>
</comment>
<feature type="compositionally biased region" description="Basic and acidic residues" evidence="10">
    <location>
        <begin position="107"/>
        <end position="123"/>
    </location>
</feature>
<dbReference type="GeneTree" id="ENSGT00390000010825"/>
<evidence type="ECO:0000256" key="9">
    <source>
        <dbReference type="ARBA" id="ARBA00046435"/>
    </source>
</evidence>
<sequence length="319" mass="37660">MFNVELVSDRLARTTLERRRHKESERRERIFNDTVRTMGVDKEALDLQVTEKKKQEAAAKKEQDAYDAEMLHSRKAANILQNQQVKEKRALEKAVVTFRRQNQQPRSQREFDLNDPDLCRKTDQGDAQMILPGLVGEDPESKSRLQRQREQLRGWLVQQQAEQAAKRNQQKLEGTLEQRYERNRVETDNVAVQLQNQEKERREAAAIANKDYNLAKVGHCGTSSDRKGLMWNLLIRLFSVRLQRTELNKKREEERYDRVRLDSARAALLLERQQARLDKQLRRHLDNANVQLAEAHRRQSVTFRQHAVFFFSQFNTCSR</sequence>
<comment type="subunit">
    <text evidence="9">Microtubule inner protein component of sperm flagellar doublet microtubules.</text>
</comment>
<evidence type="ECO:0000256" key="10">
    <source>
        <dbReference type="SAM" id="MobiDB-lite"/>
    </source>
</evidence>
<evidence type="ECO:0000256" key="5">
    <source>
        <dbReference type="ARBA" id="ARBA00023054"/>
    </source>
</evidence>
<evidence type="ECO:0000256" key="4">
    <source>
        <dbReference type="ARBA" id="ARBA00022846"/>
    </source>
</evidence>
<keyword evidence="8" id="KW-0966">Cell projection</keyword>
<accession>A0A3B4ZTH1</accession>
<evidence type="ECO:0000256" key="2">
    <source>
        <dbReference type="ARBA" id="ARBA00006875"/>
    </source>
</evidence>
<dbReference type="InterPro" id="IPR008805">
    <property type="entry name" value="RIB43A"/>
</dbReference>
<evidence type="ECO:0000256" key="1">
    <source>
        <dbReference type="ARBA" id="ARBA00004611"/>
    </source>
</evidence>
<keyword evidence="4" id="KW-0282">Flagellum</keyword>
<dbReference type="PANTHER" id="PTHR14517">
    <property type="entry name" value="RIB43A-RELATED"/>
    <property type="match status" value="1"/>
</dbReference>
<keyword evidence="3" id="KW-0963">Cytoplasm</keyword>
<feature type="region of interest" description="Disordered" evidence="10">
    <location>
        <begin position="99"/>
        <end position="123"/>
    </location>
</feature>